<feature type="compositionally biased region" description="Low complexity" evidence="1">
    <location>
        <begin position="78"/>
        <end position="88"/>
    </location>
</feature>
<feature type="compositionally biased region" description="Pro residues" evidence="1">
    <location>
        <begin position="192"/>
        <end position="201"/>
    </location>
</feature>
<evidence type="ECO:0000313" key="2">
    <source>
        <dbReference type="EMBL" id="RZB58260.1"/>
    </source>
</evidence>
<accession>A0A445GAN9</accession>
<dbReference type="Pfam" id="PF07797">
    <property type="entry name" value="DUF1639"/>
    <property type="match status" value="1"/>
</dbReference>
<reference evidence="2 3" key="1">
    <citation type="submission" date="2018-09" db="EMBL/GenBank/DDBJ databases">
        <title>A high-quality reference genome of wild soybean provides a powerful tool to mine soybean genomes.</title>
        <authorList>
            <person name="Xie M."/>
            <person name="Chung C.Y.L."/>
            <person name="Li M.-W."/>
            <person name="Wong F.-L."/>
            <person name="Chan T.-F."/>
            <person name="Lam H.-M."/>
        </authorList>
    </citation>
    <scope>NUCLEOTIDE SEQUENCE [LARGE SCALE GENOMIC DNA]</scope>
    <source>
        <strain evidence="3">cv. W05</strain>
        <tissue evidence="2">Hypocotyl of etiolated seedlings</tissue>
    </source>
</reference>
<sequence>MYGSSEGKREPSDQRSTVNNFRSVAEDVYKQRAFRSITESKDEEETPSVCIRQMDKESHNNGNSVRERDKVGGGGDNSSGAGSLLLRGGSDGMRQATTSDLGLQWGNRKRLRCMKVQVKHDSSSSNNPVQRTTTTTVRVDRRVVRTEKDSSSNIISRPLPTINNISNNITNNNFHNNNNQSNNGYLNLRQRPPSPQQPPPRILRNSETSSAMRGGQSNGSVRGIASPDRGAHDKKGTHNNHLNDNNNNKSVVSSDTAHESKKGGGSPSGSGDVAPPVWPPKFVIALTNKEKEEDFLLLKGSKLPQRPKKRAKFIQRTLNLVSPGTWLCDLTLERYEVREKKISKKRPRGLKAMGNMDSESE</sequence>
<dbReference type="InterPro" id="IPR012438">
    <property type="entry name" value="DUF1639"/>
</dbReference>
<protein>
    <submittedName>
        <fullName evidence="2">Uncharacterized protein</fullName>
    </submittedName>
</protein>
<feature type="compositionally biased region" description="Low complexity" evidence="1">
    <location>
        <begin position="239"/>
        <end position="248"/>
    </location>
</feature>
<feature type="compositionally biased region" description="Low complexity" evidence="1">
    <location>
        <begin position="166"/>
        <end position="183"/>
    </location>
</feature>
<organism evidence="2 3">
    <name type="scientific">Glycine soja</name>
    <name type="common">Wild soybean</name>
    <dbReference type="NCBI Taxonomy" id="3848"/>
    <lineage>
        <taxon>Eukaryota</taxon>
        <taxon>Viridiplantae</taxon>
        <taxon>Streptophyta</taxon>
        <taxon>Embryophyta</taxon>
        <taxon>Tracheophyta</taxon>
        <taxon>Spermatophyta</taxon>
        <taxon>Magnoliopsida</taxon>
        <taxon>eudicotyledons</taxon>
        <taxon>Gunneridae</taxon>
        <taxon>Pentapetalae</taxon>
        <taxon>rosids</taxon>
        <taxon>fabids</taxon>
        <taxon>Fabales</taxon>
        <taxon>Fabaceae</taxon>
        <taxon>Papilionoideae</taxon>
        <taxon>50 kb inversion clade</taxon>
        <taxon>NPAAA clade</taxon>
        <taxon>indigoferoid/millettioid clade</taxon>
        <taxon>Phaseoleae</taxon>
        <taxon>Glycine</taxon>
        <taxon>Glycine subgen. Soja</taxon>
    </lineage>
</organism>
<name>A0A445GAN9_GLYSO</name>
<comment type="caution">
    <text evidence="2">The sequence shown here is derived from an EMBL/GenBank/DDBJ whole genome shotgun (WGS) entry which is preliminary data.</text>
</comment>
<dbReference type="PANTHER" id="PTHR33130:SF45">
    <property type="entry name" value="OS05G0541700 PROTEIN"/>
    <property type="match status" value="1"/>
</dbReference>
<proteinExistence type="predicted"/>
<feature type="region of interest" description="Disordered" evidence="1">
    <location>
        <begin position="1"/>
        <end position="95"/>
    </location>
</feature>
<evidence type="ECO:0000313" key="3">
    <source>
        <dbReference type="Proteomes" id="UP000289340"/>
    </source>
</evidence>
<keyword evidence="3" id="KW-1185">Reference proteome</keyword>
<dbReference type="AlphaFoldDB" id="A0A445GAN9"/>
<evidence type="ECO:0000256" key="1">
    <source>
        <dbReference type="SAM" id="MobiDB-lite"/>
    </source>
</evidence>
<dbReference type="PANTHER" id="PTHR33130">
    <property type="entry name" value="PUTATIVE (DUF1639)-RELATED"/>
    <property type="match status" value="1"/>
</dbReference>
<feature type="region of interest" description="Disordered" evidence="1">
    <location>
        <begin position="166"/>
        <end position="276"/>
    </location>
</feature>
<feature type="compositionally biased region" description="Basic and acidic residues" evidence="1">
    <location>
        <begin position="1"/>
        <end position="13"/>
    </location>
</feature>
<dbReference type="EMBL" id="QZWG01000017">
    <property type="protein sequence ID" value="RZB58260.1"/>
    <property type="molecule type" value="Genomic_DNA"/>
</dbReference>
<gene>
    <name evidence="2" type="ORF">D0Y65_046739</name>
</gene>
<feature type="compositionally biased region" description="Basic and acidic residues" evidence="1">
    <location>
        <begin position="53"/>
        <end position="71"/>
    </location>
</feature>
<dbReference type="Proteomes" id="UP000289340">
    <property type="component" value="Chromosome 17"/>
</dbReference>